<dbReference type="RefSeq" id="YP_010107537.1">
    <property type="nucleotide sequence ID" value="NC_055842.1"/>
</dbReference>
<accession>A0A6M3SY34</accession>
<organism evidence="1 2">
    <name type="scientific">Streptomyces phage Bmoc</name>
    <dbReference type="NCBI Taxonomy" id="2725629"/>
    <lineage>
        <taxon>Viruses</taxon>
        <taxon>Duplodnaviria</taxon>
        <taxon>Heunggongvirae</taxon>
        <taxon>Uroviricota</taxon>
        <taxon>Caudoviricetes</taxon>
        <taxon>Stanwilliamsviridae</taxon>
        <taxon>Boydwoodruffvirinae</taxon>
        <taxon>Samistivirus</taxon>
        <taxon>Samistivirus bmoc</taxon>
    </lineage>
</organism>
<reference evidence="1 2" key="1">
    <citation type="submission" date="2020-04" db="EMBL/GenBank/DDBJ databases">
        <authorList>
            <person name="Angtuaco S.E."/>
            <person name="Chung R.C."/>
            <person name="Hung A.H."/>
            <person name="Eghdamian A."/>
            <person name="Zhu L."/>
            <person name="Shaffer C.D."/>
            <person name="Weston-Hafer K.A."/>
            <person name="Garlena R.A."/>
            <person name="Russell D.A."/>
            <person name="Pope W.H."/>
            <person name="Jacobs-Sera D."/>
            <person name="Hatfull G.F."/>
        </authorList>
    </citation>
    <scope>NUCLEOTIDE SEQUENCE [LARGE SCALE GENOMIC DNA]</scope>
</reference>
<protein>
    <submittedName>
        <fullName evidence="1">Uncharacterized protein</fullName>
    </submittedName>
</protein>
<gene>
    <name evidence="1" type="primary">159</name>
    <name evidence="1" type="ORF">SEA_BMOC_159</name>
</gene>
<dbReference type="GeneID" id="65125661"/>
<evidence type="ECO:0000313" key="2">
    <source>
        <dbReference type="Proteomes" id="UP000502409"/>
    </source>
</evidence>
<dbReference type="Proteomes" id="UP000502409">
    <property type="component" value="Genome"/>
</dbReference>
<proteinExistence type="predicted"/>
<evidence type="ECO:0000313" key="1">
    <source>
        <dbReference type="EMBL" id="QJD50886.1"/>
    </source>
</evidence>
<keyword evidence="2" id="KW-1185">Reference proteome</keyword>
<dbReference type="EMBL" id="MT310865">
    <property type="protein sequence ID" value="QJD50886.1"/>
    <property type="molecule type" value="Genomic_DNA"/>
</dbReference>
<name>A0A6M3SY34_9CAUD</name>
<sequence length="82" mass="9771">MDDKVYLVFQWTDNDDPDYETDIEYLGVAMSEKRAKEVIDAFNPGPDWEKNGEYEWRWTEKQSNGWTRWAETGVTYTPLDIL</sequence>
<dbReference type="KEGG" id="vg:65125661"/>